<evidence type="ECO:0000313" key="1">
    <source>
        <dbReference type="EMBL" id="MCW3486303.1"/>
    </source>
</evidence>
<name>A0ABT3IQQ3_9BACT</name>
<organism evidence="1 2">
    <name type="scientific">Chitinophaga nivalis</name>
    <dbReference type="NCBI Taxonomy" id="2991709"/>
    <lineage>
        <taxon>Bacteria</taxon>
        <taxon>Pseudomonadati</taxon>
        <taxon>Bacteroidota</taxon>
        <taxon>Chitinophagia</taxon>
        <taxon>Chitinophagales</taxon>
        <taxon>Chitinophagaceae</taxon>
        <taxon>Chitinophaga</taxon>
    </lineage>
</organism>
<keyword evidence="2" id="KW-1185">Reference proteome</keyword>
<dbReference type="RefSeq" id="WP_264733119.1">
    <property type="nucleotide sequence ID" value="NZ_JAPDNR010000001.1"/>
</dbReference>
<comment type="caution">
    <text evidence="1">The sequence shown here is derived from an EMBL/GenBank/DDBJ whole genome shotgun (WGS) entry which is preliminary data.</text>
</comment>
<protein>
    <submittedName>
        <fullName evidence="1">Uncharacterized protein</fullName>
    </submittedName>
</protein>
<accession>A0ABT3IQQ3</accession>
<sequence>MEQISKNILLHAFPASLTKEVLAVIQILPLHAAPERDFFLSTLLTVRLEGEMLTIPYRVYFEEPAATAINQLTVIQQKILHCIYLRHHNGFVRQRRLEQLGESHEYWTIPYTLQLLGEYVCPIIVILDKLITADNIESYCRFIKENPRYWQQTQSRVVSYWHEYYRHRQFPALKDYPGQQLADRISNADHGFL</sequence>
<reference evidence="1 2" key="1">
    <citation type="submission" date="2022-10" db="EMBL/GenBank/DDBJ databases">
        <title>Chitinophaga nivalis PC15 sp. nov., isolated from Pyeongchang county, South Korea.</title>
        <authorList>
            <person name="Trinh H.N."/>
        </authorList>
    </citation>
    <scope>NUCLEOTIDE SEQUENCE [LARGE SCALE GENOMIC DNA]</scope>
    <source>
        <strain evidence="1 2">PC14</strain>
    </source>
</reference>
<proteinExistence type="predicted"/>
<dbReference type="EMBL" id="JAPDNS010000002">
    <property type="protein sequence ID" value="MCW3486303.1"/>
    <property type="molecule type" value="Genomic_DNA"/>
</dbReference>
<evidence type="ECO:0000313" key="2">
    <source>
        <dbReference type="Proteomes" id="UP001207742"/>
    </source>
</evidence>
<gene>
    <name evidence="1" type="ORF">OL497_20545</name>
</gene>
<dbReference type="Proteomes" id="UP001207742">
    <property type="component" value="Unassembled WGS sequence"/>
</dbReference>